<protein>
    <recommendedName>
        <fullName evidence="1">NADP-dependent oxidoreductase domain-containing protein</fullName>
    </recommendedName>
</protein>
<dbReference type="Gene3D" id="3.20.20.100">
    <property type="entry name" value="NADP-dependent oxidoreductase domain"/>
    <property type="match status" value="1"/>
</dbReference>
<feature type="domain" description="NADP-dependent oxidoreductase" evidence="1">
    <location>
        <begin position="37"/>
        <end position="221"/>
    </location>
</feature>
<dbReference type="GO" id="GO:0005829">
    <property type="term" value="C:cytosol"/>
    <property type="evidence" value="ECO:0007669"/>
    <property type="project" value="TreeGrafter"/>
</dbReference>
<evidence type="ECO:0000259" key="1">
    <source>
        <dbReference type="Pfam" id="PF00248"/>
    </source>
</evidence>
<dbReference type="AlphaFoldDB" id="A0A7S1AEK8"/>
<dbReference type="InterPro" id="IPR020471">
    <property type="entry name" value="AKR"/>
</dbReference>
<reference evidence="2" key="1">
    <citation type="submission" date="2021-01" db="EMBL/GenBank/DDBJ databases">
        <authorList>
            <person name="Corre E."/>
            <person name="Pelletier E."/>
            <person name="Niang G."/>
            <person name="Scheremetjew M."/>
            <person name="Finn R."/>
            <person name="Kale V."/>
            <person name="Holt S."/>
            <person name="Cochrane G."/>
            <person name="Meng A."/>
            <person name="Brown T."/>
            <person name="Cohen L."/>
        </authorList>
    </citation>
    <scope>NUCLEOTIDE SEQUENCE</scope>
</reference>
<dbReference type="PANTHER" id="PTHR42686">
    <property type="entry name" value="GH17980P-RELATED"/>
    <property type="match status" value="1"/>
</dbReference>
<dbReference type="EMBL" id="HBFQ01037007">
    <property type="protein sequence ID" value="CAD8851734.1"/>
    <property type="molecule type" value="Transcribed_RNA"/>
</dbReference>
<evidence type="ECO:0000313" key="2">
    <source>
        <dbReference type="EMBL" id="CAD8851734.1"/>
    </source>
</evidence>
<sequence length="428" mass="45612">MATVEGTRRFLSRAAARGALHPGNVRTLKRTDLSCSAIGFGGYRVGGGKEQDEHRAAILSAIRAGVNLLDTSSHYTASWEAADAHGASERLIGQLIADAVAAGDASRDELIVCTKVGHAPGGVTPEGSVPVSDSGNRDHWHSIAPGFVDSEIRASCERLGTVPDFVLLHNPEYFLQDQLLRRVSIADAWDAMYDQLQQTFSTMESLCQEGLIGSGYGVSANFLSCMNSVSGRPNLYEALVVDRVLDAARVAAGGRDAHHLQVVQLPLNIVESAALLGRPVIPEATEGDVPVVERLGLSTITNRPLNAIPVPGVSSGDWEGPKLTHLRLKDAKPMGAIPQLLKRVVQGALGEEAGINAAQMTLQQLSLRLASSTPAVSCTLLGMRRQQYVDDAEAVLKLPPLAPEIVARAHHSVRSCFEELGGQHSSLW</sequence>
<dbReference type="InterPro" id="IPR036812">
    <property type="entry name" value="NAD(P)_OxRdtase_dom_sf"/>
</dbReference>
<name>A0A7S1AEK8_NOCSC</name>
<dbReference type="Pfam" id="PF00248">
    <property type="entry name" value="Aldo_ket_red"/>
    <property type="match status" value="1"/>
</dbReference>
<dbReference type="CDD" id="cd19099">
    <property type="entry name" value="AKR_unchar"/>
    <property type="match status" value="1"/>
</dbReference>
<dbReference type="PANTHER" id="PTHR42686:SF1">
    <property type="entry name" value="GH17980P-RELATED"/>
    <property type="match status" value="1"/>
</dbReference>
<organism evidence="2">
    <name type="scientific">Noctiluca scintillans</name>
    <name type="common">Sea sparkle</name>
    <name type="synonym">Red tide dinoflagellate</name>
    <dbReference type="NCBI Taxonomy" id="2966"/>
    <lineage>
        <taxon>Eukaryota</taxon>
        <taxon>Sar</taxon>
        <taxon>Alveolata</taxon>
        <taxon>Dinophyceae</taxon>
        <taxon>Noctilucales</taxon>
        <taxon>Noctilucaceae</taxon>
        <taxon>Noctiluca</taxon>
    </lineage>
</organism>
<dbReference type="GO" id="GO:0016491">
    <property type="term" value="F:oxidoreductase activity"/>
    <property type="evidence" value="ECO:0007669"/>
    <property type="project" value="InterPro"/>
</dbReference>
<proteinExistence type="predicted"/>
<dbReference type="SUPFAM" id="SSF51430">
    <property type="entry name" value="NAD(P)-linked oxidoreductase"/>
    <property type="match status" value="1"/>
</dbReference>
<dbReference type="InterPro" id="IPR023210">
    <property type="entry name" value="NADP_OxRdtase_dom"/>
</dbReference>
<accession>A0A7S1AEK8</accession>
<gene>
    <name evidence="2" type="ORF">NSCI0253_LOCUS26084</name>
</gene>